<evidence type="ECO:0000259" key="7">
    <source>
        <dbReference type="Pfam" id="PF00441"/>
    </source>
</evidence>
<dbReference type="InterPro" id="IPR052161">
    <property type="entry name" value="Mycobact_Acyl-CoA_DH"/>
</dbReference>
<comment type="similarity">
    <text evidence="2 6">Belongs to the acyl-CoA dehydrogenase family.</text>
</comment>
<dbReference type="AlphaFoldDB" id="A0A975HEZ3"/>
<evidence type="ECO:0000256" key="5">
    <source>
        <dbReference type="ARBA" id="ARBA00023002"/>
    </source>
</evidence>
<dbReference type="PANTHER" id="PTHR43292:SF3">
    <property type="entry name" value="ACYL-COA DEHYDROGENASE FADE29"/>
    <property type="match status" value="1"/>
</dbReference>
<feature type="domain" description="Acyl-CoA oxidase/dehydrogenase middle" evidence="8">
    <location>
        <begin position="130"/>
        <end position="223"/>
    </location>
</feature>
<protein>
    <submittedName>
        <fullName evidence="10">Acyl-CoA dehydrogenase family protein</fullName>
    </submittedName>
</protein>
<dbReference type="Gene3D" id="1.10.540.10">
    <property type="entry name" value="Acyl-CoA dehydrogenase/oxidase, N-terminal domain"/>
    <property type="match status" value="1"/>
</dbReference>
<dbReference type="InterPro" id="IPR009100">
    <property type="entry name" value="AcylCoA_DH/oxidase_NM_dom_sf"/>
</dbReference>
<dbReference type="InterPro" id="IPR013786">
    <property type="entry name" value="AcylCoA_DH/ox_N"/>
</dbReference>
<dbReference type="Gene3D" id="2.40.110.10">
    <property type="entry name" value="Butyryl-CoA Dehydrogenase, subunit A, domain 2"/>
    <property type="match status" value="1"/>
</dbReference>
<reference evidence="10" key="1">
    <citation type="submission" date="2020-07" db="EMBL/GenBank/DDBJ databases">
        <authorList>
            <person name="Camacho E."/>
        </authorList>
    </citation>
    <scope>NUCLEOTIDE SEQUENCE</scope>
    <source>
        <strain evidence="10">MPO218</strain>
    </source>
</reference>
<dbReference type="SUPFAM" id="SSF56645">
    <property type="entry name" value="Acyl-CoA dehydrogenase NM domain-like"/>
    <property type="match status" value="1"/>
</dbReference>
<evidence type="ECO:0000259" key="8">
    <source>
        <dbReference type="Pfam" id="PF02770"/>
    </source>
</evidence>
<dbReference type="GO" id="GO:0016627">
    <property type="term" value="F:oxidoreductase activity, acting on the CH-CH group of donors"/>
    <property type="evidence" value="ECO:0007669"/>
    <property type="project" value="InterPro"/>
</dbReference>
<dbReference type="InterPro" id="IPR006091">
    <property type="entry name" value="Acyl-CoA_Oxase/DH_mid-dom"/>
</dbReference>
<dbReference type="InterPro" id="IPR037069">
    <property type="entry name" value="AcylCoA_DH/ox_N_sf"/>
</dbReference>
<evidence type="ECO:0000259" key="9">
    <source>
        <dbReference type="Pfam" id="PF02771"/>
    </source>
</evidence>
<dbReference type="EMBL" id="CP059319">
    <property type="protein sequence ID" value="QTH21359.1"/>
    <property type="molecule type" value="Genomic_DNA"/>
</dbReference>
<dbReference type="PANTHER" id="PTHR43292">
    <property type="entry name" value="ACYL-COA DEHYDROGENASE"/>
    <property type="match status" value="1"/>
</dbReference>
<comment type="cofactor">
    <cofactor evidence="1 6">
        <name>FAD</name>
        <dbReference type="ChEBI" id="CHEBI:57692"/>
    </cofactor>
</comment>
<dbReference type="Proteomes" id="UP000664914">
    <property type="component" value="Chromosome"/>
</dbReference>
<dbReference type="InterPro" id="IPR046373">
    <property type="entry name" value="Acyl-CoA_Oxase/DH_mid-dom_sf"/>
</dbReference>
<evidence type="ECO:0000256" key="2">
    <source>
        <dbReference type="ARBA" id="ARBA00009347"/>
    </source>
</evidence>
<keyword evidence="5 6" id="KW-0560">Oxidoreductase</keyword>
<feature type="domain" description="Acyl-CoA dehydrogenase/oxidase N-terminal" evidence="9">
    <location>
        <begin position="50"/>
        <end position="125"/>
    </location>
</feature>
<keyword evidence="4 6" id="KW-0274">FAD</keyword>
<sequence length="396" mass="44035">MNFSFSEDETTFLEAFQEHLAREKQRSDAAIIFAPQRETDSWLVDSPERRGFMKRLAEAGYIGMSWARDYGGRERPGIYDYLLNEELSSQGAPIIGKGVGCIGKTIIAHGSDKLKREFLPKILAAEIEFALGYSEPGAGSDLASLRLRAERRGDAWVLNGQKMWTTSAHFADWYWVAARTDPDAPKHKGISVFLVPMNHPGLTIVEIETMGDHRTNEVFFDNVEVPADYLVGQENAGWQYVCEALDYERFALYTVGPLLLRFEALVELVRRTERDGRPLADDPAVRARIAELACEVETARMLQRRVIAKAIKGDVPTVEAAMYKLYSTQLGRRIANEALDWLGPLALLSSDSPDAPFAGKWEMSDRATVVDTIGGGSSEVQKNIVARRGLGLMTGA</sequence>
<dbReference type="FunFam" id="2.40.110.10:FF:000011">
    <property type="entry name" value="Acyl-CoA dehydrogenase FadE34"/>
    <property type="match status" value="1"/>
</dbReference>
<dbReference type="Pfam" id="PF02770">
    <property type="entry name" value="Acyl-CoA_dh_M"/>
    <property type="match status" value="1"/>
</dbReference>
<evidence type="ECO:0000256" key="3">
    <source>
        <dbReference type="ARBA" id="ARBA00022630"/>
    </source>
</evidence>
<gene>
    <name evidence="10" type="ORF">HRJ34_24070</name>
</gene>
<dbReference type="Pfam" id="PF00441">
    <property type="entry name" value="Acyl-CoA_dh_1"/>
    <property type="match status" value="1"/>
</dbReference>
<evidence type="ECO:0000256" key="6">
    <source>
        <dbReference type="RuleBase" id="RU362125"/>
    </source>
</evidence>
<keyword evidence="3 6" id="KW-0285">Flavoprotein</keyword>
<accession>A0A975HEZ3</accession>
<reference evidence="10" key="2">
    <citation type="submission" date="2021-04" db="EMBL/GenBank/DDBJ databases">
        <title>Isolation and genomic analysis of the ibuprofen-degrading bacterium Sphingomonas strain MPO218.</title>
        <authorList>
            <person name="Aulestia M."/>
            <person name="Flores A."/>
            <person name="Mangas E.L."/>
            <person name="Perez-Pulido A.J."/>
            <person name="Santero E."/>
            <person name="Camacho E.M."/>
        </authorList>
    </citation>
    <scope>NUCLEOTIDE SEQUENCE</scope>
    <source>
        <strain evidence="10">MPO218</strain>
    </source>
</reference>
<dbReference type="GO" id="GO:0050660">
    <property type="term" value="F:flavin adenine dinucleotide binding"/>
    <property type="evidence" value="ECO:0007669"/>
    <property type="project" value="InterPro"/>
</dbReference>
<dbReference type="InterPro" id="IPR009075">
    <property type="entry name" value="AcylCo_DH/oxidase_C"/>
</dbReference>
<evidence type="ECO:0000313" key="10">
    <source>
        <dbReference type="EMBL" id="QTH21359.1"/>
    </source>
</evidence>
<dbReference type="GO" id="GO:0005886">
    <property type="term" value="C:plasma membrane"/>
    <property type="evidence" value="ECO:0007669"/>
    <property type="project" value="TreeGrafter"/>
</dbReference>
<dbReference type="Pfam" id="PF02771">
    <property type="entry name" value="Acyl-CoA_dh_N"/>
    <property type="match status" value="1"/>
</dbReference>
<name>A0A975HEZ3_9SPHN</name>
<dbReference type="SUPFAM" id="SSF47203">
    <property type="entry name" value="Acyl-CoA dehydrogenase C-terminal domain-like"/>
    <property type="match status" value="1"/>
</dbReference>
<dbReference type="Gene3D" id="1.20.140.10">
    <property type="entry name" value="Butyryl-CoA Dehydrogenase, subunit A, domain 3"/>
    <property type="match status" value="1"/>
</dbReference>
<dbReference type="RefSeq" id="WP_208632666.1">
    <property type="nucleotide sequence ID" value="NZ_CP059319.1"/>
</dbReference>
<proteinExistence type="inferred from homology"/>
<organism evidence="10 11">
    <name type="scientific">Rhizorhabdus wittichii</name>
    <dbReference type="NCBI Taxonomy" id="160791"/>
    <lineage>
        <taxon>Bacteria</taxon>
        <taxon>Pseudomonadati</taxon>
        <taxon>Pseudomonadota</taxon>
        <taxon>Alphaproteobacteria</taxon>
        <taxon>Sphingomonadales</taxon>
        <taxon>Sphingomonadaceae</taxon>
        <taxon>Rhizorhabdus</taxon>
    </lineage>
</organism>
<evidence type="ECO:0000256" key="1">
    <source>
        <dbReference type="ARBA" id="ARBA00001974"/>
    </source>
</evidence>
<dbReference type="InterPro" id="IPR036250">
    <property type="entry name" value="AcylCo_DH-like_C"/>
</dbReference>
<feature type="domain" description="Acyl-CoA dehydrogenase/oxidase C-terminal" evidence="7">
    <location>
        <begin position="235"/>
        <end position="389"/>
    </location>
</feature>
<evidence type="ECO:0000313" key="11">
    <source>
        <dbReference type="Proteomes" id="UP000664914"/>
    </source>
</evidence>
<evidence type="ECO:0000256" key="4">
    <source>
        <dbReference type="ARBA" id="ARBA00022827"/>
    </source>
</evidence>